<proteinExistence type="predicted"/>
<evidence type="ECO:0000256" key="5">
    <source>
        <dbReference type="SAM" id="MobiDB-lite"/>
    </source>
</evidence>
<dbReference type="Proteomes" id="UP000324973">
    <property type="component" value="Unassembled WGS sequence"/>
</dbReference>
<evidence type="ECO:0000313" key="9">
    <source>
        <dbReference type="Proteomes" id="UP000324973"/>
    </source>
</evidence>
<dbReference type="InterPro" id="IPR036328">
    <property type="entry name" value="MliC_sf"/>
</dbReference>
<feature type="signal peptide" evidence="6">
    <location>
        <begin position="1"/>
        <end position="18"/>
    </location>
</feature>
<dbReference type="PROSITE" id="PS51257">
    <property type="entry name" value="PROKAR_LIPOPROTEIN"/>
    <property type="match status" value="1"/>
</dbReference>
<dbReference type="Pfam" id="PF09864">
    <property type="entry name" value="MliC"/>
    <property type="match status" value="1"/>
</dbReference>
<dbReference type="EMBL" id="VTFT01000001">
    <property type="protein sequence ID" value="TYT25195.1"/>
    <property type="molecule type" value="Genomic_DNA"/>
</dbReference>
<dbReference type="Gene3D" id="2.40.128.200">
    <property type="match status" value="1"/>
</dbReference>
<protein>
    <recommendedName>
        <fullName evidence="7">C-type lysozyme inhibitor domain-containing protein</fullName>
    </recommendedName>
</protein>
<evidence type="ECO:0000256" key="1">
    <source>
        <dbReference type="ARBA" id="ARBA00022729"/>
    </source>
</evidence>
<keyword evidence="2" id="KW-0472">Membrane</keyword>
<reference evidence="8 9" key="1">
    <citation type="submission" date="2019-08" db="EMBL/GenBank/DDBJ databases">
        <title>Luteimonas viscosus sp. nov., isolated from soil of a sunflower field.</title>
        <authorList>
            <person name="Jianli Z."/>
            <person name="Ying Z."/>
        </authorList>
    </citation>
    <scope>NUCLEOTIDE SEQUENCE [LARGE SCALE GENOMIC DNA]</scope>
    <source>
        <strain evidence="8 9">XBU10</strain>
    </source>
</reference>
<evidence type="ECO:0000256" key="2">
    <source>
        <dbReference type="ARBA" id="ARBA00023136"/>
    </source>
</evidence>
<feature type="region of interest" description="Disordered" evidence="5">
    <location>
        <begin position="21"/>
        <end position="47"/>
    </location>
</feature>
<organism evidence="8 9">
    <name type="scientific">Luteimonas viscosa</name>
    <dbReference type="NCBI Taxonomy" id="1132694"/>
    <lineage>
        <taxon>Bacteria</taxon>
        <taxon>Pseudomonadati</taxon>
        <taxon>Pseudomonadota</taxon>
        <taxon>Gammaproteobacteria</taxon>
        <taxon>Lysobacterales</taxon>
        <taxon>Lysobacteraceae</taxon>
        <taxon>Luteimonas</taxon>
    </lineage>
</organism>
<evidence type="ECO:0000256" key="6">
    <source>
        <dbReference type="SAM" id="SignalP"/>
    </source>
</evidence>
<evidence type="ECO:0000256" key="4">
    <source>
        <dbReference type="ARBA" id="ARBA00023288"/>
    </source>
</evidence>
<gene>
    <name evidence="8" type="ORF">FZO89_02285</name>
</gene>
<dbReference type="OrthoDB" id="5348860at2"/>
<evidence type="ECO:0000256" key="3">
    <source>
        <dbReference type="ARBA" id="ARBA00023139"/>
    </source>
</evidence>
<keyword evidence="1 6" id="KW-0732">Signal</keyword>
<evidence type="ECO:0000313" key="8">
    <source>
        <dbReference type="EMBL" id="TYT25195.1"/>
    </source>
</evidence>
<feature type="domain" description="C-type lysozyme inhibitor" evidence="7">
    <location>
        <begin position="55"/>
        <end position="116"/>
    </location>
</feature>
<keyword evidence="3" id="KW-0564">Palmitate</keyword>
<feature type="chain" id="PRO_5023126400" description="C-type lysozyme inhibitor domain-containing protein" evidence="6">
    <location>
        <begin position="19"/>
        <end position="236"/>
    </location>
</feature>
<comment type="caution">
    <text evidence="8">The sequence shown here is derived from an EMBL/GenBank/DDBJ whole genome shotgun (WGS) entry which is preliminary data.</text>
</comment>
<name>A0A5D4XML2_9GAMM</name>
<keyword evidence="4" id="KW-0449">Lipoprotein</keyword>
<accession>A0A5D4XML2</accession>
<dbReference type="InterPro" id="IPR018660">
    <property type="entry name" value="MliC"/>
</dbReference>
<dbReference type="RefSeq" id="WP_149101744.1">
    <property type="nucleotide sequence ID" value="NZ_VTFT01000001.1"/>
</dbReference>
<evidence type="ECO:0000259" key="7">
    <source>
        <dbReference type="Pfam" id="PF09864"/>
    </source>
</evidence>
<dbReference type="SUPFAM" id="SSF141488">
    <property type="entry name" value="YdhA-like"/>
    <property type="match status" value="1"/>
</dbReference>
<keyword evidence="9" id="KW-1185">Reference proteome</keyword>
<sequence>MRVLPACHAVLALLLASACSPDRPPGPTVTEPPTAAQTPAVEPPSPVAGITTAHFRCGDLQVGAEFDNAAGHVTLSIGTGRTRLPQAVAASGARYADTAGNEFWNKGDGATLTLDGVSHACIVTEQGSPWHEARSRGAHFRGLGTEPFWSLEVEGGPAPRLLLDLEMGERRLVVAQPTPLDQGEGFAGQADDGSEVTLRITRGDCSDGMSDERYPASIDLTVGGETYAGCGAFLQE</sequence>
<dbReference type="AlphaFoldDB" id="A0A5D4XML2"/>